<name>A0AA39TM95_ARMTA</name>
<evidence type="ECO:0000256" key="2">
    <source>
        <dbReference type="ARBA" id="ARBA00022448"/>
    </source>
</evidence>
<keyword evidence="2" id="KW-0813">Transport</keyword>
<keyword evidence="5 8" id="KW-0812">Transmembrane</keyword>
<dbReference type="GeneID" id="85350748"/>
<organism evidence="9 10">
    <name type="scientific">Armillaria tabescens</name>
    <name type="common">Ringless honey mushroom</name>
    <name type="synonym">Agaricus tabescens</name>
    <dbReference type="NCBI Taxonomy" id="1929756"/>
    <lineage>
        <taxon>Eukaryota</taxon>
        <taxon>Fungi</taxon>
        <taxon>Dikarya</taxon>
        <taxon>Basidiomycota</taxon>
        <taxon>Agaricomycotina</taxon>
        <taxon>Agaricomycetes</taxon>
        <taxon>Agaricomycetidae</taxon>
        <taxon>Agaricales</taxon>
        <taxon>Marasmiineae</taxon>
        <taxon>Physalacriaceae</taxon>
        <taxon>Desarmillaria</taxon>
    </lineage>
</organism>
<keyword evidence="10" id="KW-1185">Reference proteome</keyword>
<feature type="transmembrane region" description="Helical" evidence="8">
    <location>
        <begin position="194"/>
        <end position="214"/>
    </location>
</feature>
<sequence length="340" mass="35644">MSTPTPLRSLIGGFGLSLPVHALLLLNGNVFGISGFFHRAVKGNIEALAGVSGLLAGGLVIGALEGANTAVLGLEIRQVLLSGFLVGLGTKMSNGCTSGHMICGISRLSKRSIAATATFFSTAAVTARLLHGSKLGPSNPSWDWSLGSMGKKLIALQAIPLVISAFLCFYNVSDKQKPKSEDVAPKEPNILARRATYFNNGFNFALALSLSNLIDPIKVLTFLLLPIHSAFDPSLAFLAMGALPTSIILYNFFCGTRRPMLGGPWAIPTGGEINIKILTGAAALFGVGWGISGICRTPMNFGRAITSGSDVAPLAGWLSAVAVEAYWVRGTELEASLELR</sequence>
<proteinExistence type="predicted"/>
<feature type="transmembrane region" description="Helical" evidence="8">
    <location>
        <begin position="20"/>
        <end position="38"/>
    </location>
</feature>
<dbReference type="EMBL" id="JAUEPS010000007">
    <property type="protein sequence ID" value="KAK0463992.1"/>
    <property type="molecule type" value="Genomic_DNA"/>
</dbReference>
<reference evidence="9" key="1">
    <citation type="submission" date="2023-06" db="EMBL/GenBank/DDBJ databases">
        <authorList>
            <consortium name="Lawrence Berkeley National Laboratory"/>
            <person name="Ahrendt S."/>
            <person name="Sahu N."/>
            <person name="Indic B."/>
            <person name="Wong-Bajracharya J."/>
            <person name="Merenyi Z."/>
            <person name="Ke H.-M."/>
            <person name="Monk M."/>
            <person name="Kocsube S."/>
            <person name="Drula E."/>
            <person name="Lipzen A."/>
            <person name="Balint B."/>
            <person name="Henrissat B."/>
            <person name="Andreopoulos B."/>
            <person name="Martin F.M."/>
            <person name="Harder C.B."/>
            <person name="Rigling D."/>
            <person name="Ford K.L."/>
            <person name="Foster G.D."/>
            <person name="Pangilinan J."/>
            <person name="Papanicolaou A."/>
            <person name="Barry K."/>
            <person name="LaButti K."/>
            <person name="Viragh M."/>
            <person name="Koriabine M."/>
            <person name="Yan M."/>
            <person name="Riley R."/>
            <person name="Champramary S."/>
            <person name="Plett K.L."/>
            <person name="Tsai I.J."/>
            <person name="Slot J."/>
            <person name="Sipos G."/>
            <person name="Plett J."/>
            <person name="Nagy L.G."/>
            <person name="Grigoriev I.V."/>
        </authorList>
    </citation>
    <scope>NUCLEOTIDE SEQUENCE</scope>
    <source>
        <strain evidence="9">CCBAS 213</strain>
    </source>
</reference>
<comment type="caution">
    <text evidence="9">The sequence shown here is derived from an EMBL/GenBank/DDBJ whole genome shotgun (WGS) entry which is preliminary data.</text>
</comment>
<evidence type="ECO:0000256" key="3">
    <source>
        <dbReference type="ARBA" id="ARBA00022475"/>
    </source>
</evidence>
<evidence type="ECO:0000256" key="1">
    <source>
        <dbReference type="ARBA" id="ARBA00004429"/>
    </source>
</evidence>
<dbReference type="PANTHER" id="PTHR30574:SF1">
    <property type="entry name" value="SULPHUR TRANSPORT DOMAIN-CONTAINING PROTEIN"/>
    <property type="match status" value="1"/>
</dbReference>
<evidence type="ECO:0000256" key="5">
    <source>
        <dbReference type="ARBA" id="ARBA00022692"/>
    </source>
</evidence>
<evidence type="ECO:0000256" key="8">
    <source>
        <dbReference type="SAM" id="Phobius"/>
    </source>
</evidence>
<evidence type="ECO:0000313" key="9">
    <source>
        <dbReference type="EMBL" id="KAK0463992.1"/>
    </source>
</evidence>
<evidence type="ECO:0000256" key="6">
    <source>
        <dbReference type="ARBA" id="ARBA00022989"/>
    </source>
</evidence>
<dbReference type="Proteomes" id="UP001175211">
    <property type="component" value="Unassembled WGS sequence"/>
</dbReference>
<keyword evidence="6 8" id="KW-1133">Transmembrane helix</keyword>
<feature type="transmembrane region" description="Helical" evidence="8">
    <location>
        <begin position="153"/>
        <end position="173"/>
    </location>
</feature>
<dbReference type="GO" id="GO:0005886">
    <property type="term" value="C:plasma membrane"/>
    <property type="evidence" value="ECO:0007669"/>
    <property type="project" value="UniProtKB-SubCell"/>
</dbReference>
<dbReference type="InterPro" id="IPR046513">
    <property type="entry name" value="DUF6691"/>
</dbReference>
<dbReference type="PANTHER" id="PTHR30574">
    <property type="entry name" value="INNER MEMBRANE PROTEIN YEDE"/>
    <property type="match status" value="1"/>
</dbReference>
<dbReference type="AlphaFoldDB" id="A0AA39TM95"/>
<protein>
    <recommendedName>
        <fullName evidence="11">Sulphur transport domain-containing protein</fullName>
    </recommendedName>
</protein>
<evidence type="ECO:0000256" key="4">
    <source>
        <dbReference type="ARBA" id="ARBA00022519"/>
    </source>
</evidence>
<keyword evidence="4" id="KW-0997">Cell inner membrane</keyword>
<keyword evidence="7 8" id="KW-0472">Membrane</keyword>
<evidence type="ECO:0000313" key="10">
    <source>
        <dbReference type="Proteomes" id="UP001175211"/>
    </source>
</evidence>
<comment type="subcellular location">
    <subcellularLocation>
        <location evidence="1">Cell inner membrane</location>
        <topology evidence="1">Multi-pass membrane protein</topology>
    </subcellularLocation>
</comment>
<feature type="transmembrane region" description="Helical" evidence="8">
    <location>
        <begin position="45"/>
        <end position="64"/>
    </location>
</feature>
<dbReference type="RefSeq" id="XP_060335302.1">
    <property type="nucleotide sequence ID" value="XM_060467200.1"/>
</dbReference>
<evidence type="ECO:0000256" key="7">
    <source>
        <dbReference type="ARBA" id="ARBA00023136"/>
    </source>
</evidence>
<dbReference type="InterPro" id="IPR007272">
    <property type="entry name" value="Sulf_transp_TsuA/YedE"/>
</dbReference>
<gene>
    <name evidence="9" type="ORF">EV420DRAFT_1263947</name>
</gene>
<evidence type="ECO:0008006" key="11">
    <source>
        <dbReference type="Google" id="ProtNLM"/>
    </source>
</evidence>
<keyword evidence="3" id="KW-1003">Cell membrane</keyword>
<dbReference type="Pfam" id="PF20398">
    <property type="entry name" value="DUF6691"/>
    <property type="match status" value="1"/>
</dbReference>
<feature type="transmembrane region" description="Helical" evidence="8">
    <location>
        <begin position="234"/>
        <end position="253"/>
    </location>
</feature>
<accession>A0AA39TM95</accession>